<dbReference type="InterPro" id="IPR049802">
    <property type="entry name" value="RhsC-like_FIX"/>
</dbReference>
<keyword evidence="3" id="KW-0812">Transmembrane</keyword>
<dbReference type="EMBL" id="WNDS01000007">
    <property type="protein sequence ID" value="KAF1012797.1"/>
    <property type="molecule type" value="Genomic_DNA"/>
</dbReference>
<feature type="coiled-coil region" evidence="1">
    <location>
        <begin position="165"/>
        <end position="196"/>
    </location>
</feature>
<organism evidence="4 5">
    <name type="scientific">Stenotrophomonas maltophilia</name>
    <name type="common">Pseudomonas maltophilia</name>
    <name type="synonym">Xanthomonas maltophilia</name>
    <dbReference type="NCBI Taxonomy" id="40324"/>
    <lineage>
        <taxon>Bacteria</taxon>
        <taxon>Pseudomonadati</taxon>
        <taxon>Pseudomonadota</taxon>
        <taxon>Gammaproteobacteria</taxon>
        <taxon>Lysobacterales</taxon>
        <taxon>Lysobacteraceae</taxon>
        <taxon>Stenotrophomonas</taxon>
        <taxon>Stenotrophomonas maltophilia group</taxon>
    </lineage>
</organism>
<dbReference type="CDD" id="cd20746">
    <property type="entry name" value="FIX_Ntox15_NUC_DUF4112_RhsA-like"/>
    <property type="match status" value="1"/>
</dbReference>
<feature type="compositionally biased region" description="Polar residues" evidence="2">
    <location>
        <begin position="203"/>
        <end position="231"/>
    </location>
</feature>
<evidence type="ECO:0000256" key="1">
    <source>
        <dbReference type="SAM" id="Coils"/>
    </source>
</evidence>
<keyword evidence="3" id="KW-1133">Transmembrane helix</keyword>
<feature type="region of interest" description="Disordered" evidence="2">
    <location>
        <begin position="197"/>
        <end position="261"/>
    </location>
</feature>
<comment type="caution">
    <text evidence="4">The sequence shown here is derived from an EMBL/GenBank/DDBJ whole genome shotgun (WGS) entry which is preliminary data.</text>
</comment>
<gene>
    <name evidence="4" type="ORF">GAK31_03877</name>
</gene>
<feature type="compositionally biased region" description="Low complexity" evidence="2">
    <location>
        <begin position="232"/>
        <end position="247"/>
    </location>
</feature>
<keyword evidence="3" id="KW-0472">Membrane</keyword>
<proteinExistence type="predicted"/>
<dbReference type="Proteomes" id="UP000487117">
    <property type="component" value="Unassembled WGS sequence"/>
</dbReference>
<reference evidence="5" key="1">
    <citation type="journal article" date="2020" name="MBio">
        <title>Horizontal gene transfer to a defensive symbiont with a reduced genome amongst a multipartite beetle microbiome.</title>
        <authorList>
            <person name="Waterworth S.C."/>
            <person name="Florez L.V."/>
            <person name="Rees E.R."/>
            <person name="Hertweck C."/>
            <person name="Kaltenpoth M."/>
            <person name="Kwan J.C."/>
        </authorList>
    </citation>
    <scope>NUCLEOTIDE SEQUENCE [LARGE SCALE GENOMIC DNA]</scope>
</reference>
<keyword evidence="1" id="KW-0175">Coiled coil</keyword>
<feature type="transmembrane region" description="Helical" evidence="3">
    <location>
        <begin position="74"/>
        <end position="96"/>
    </location>
</feature>
<evidence type="ECO:0000256" key="2">
    <source>
        <dbReference type="SAM" id="MobiDB-lite"/>
    </source>
</evidence>
<sequence length="474" mass="52035">MSNNAGLKKAEDDALAEILTWVQEVVEGRGDSAAQMMVSVVLGCIPYVGQAIDVYNILRSLYTLTRAPAAVDGWISLVLSLIAIVPVFGDALKNVFMMLRNGKKMGRILDSLPNKVRGDIEKWFRQLNWAQYTRELTKSVDDILAGMVDVLEYRVTNWVLGRQGVQKLIKQLQELKSLAKRKIDEAMGNLRQAHQRALHDPLPTTSGNSAIGTSTAKLPTPGSQTGGTVQRTSAGTATPSSGTTNATKRQSDRSTLSRSQLGASGEHIADYYFVKRQRNRSKVSFNGNLFEMRQPGHQGIDHVWHGARLPHGYRISDTKGTGGPFHKLETAKAVYQALEYGIDAYLGEQDEKKARGAVNSKATADGKQMSHRWIAKKIATAKLLPAHGSTLLPKVNAWRRNDFKLGASTDISEDGEVTRTLVRCPYDRSIVTVVRPNHNTHEKSKGNSSGRCAKAATSHQIATEFILPNSILPK</sequence>
<name>A0A7V8FD03_STEMA</name>
<evidence type="ECO:0000313" key="5">
    <source>
        <dbReference type="Proteomes" id="UP000487117"/>
    </source>
</evidence>
<accession>A0A7V8FD03</accession>
<protein>
    <submittedName>
        <fullName evidence="4">Uncharacterized protein</fullName>
    </submittedName>
</protein>
<evidence type="ECO:0000256" key="3">
    <source>
        <dbReference type="SAM" id="Phobius"/>
    </source>
</evidence>
<dbReference type="AlphaFoldDB" id="A0A7V8FD03"/>
<evidence type="ECO:0000313" key="4">
    <source>
        <dbReference type="EMBL" id="KAF1012797.1"/>
    </source>
</evidence>